<dbReference type="OrthoDB" id="1948945at2"/>
<reference evidence="1 2" key="1">
    <citation type="submission" date="2018-03" db="EMBL/GenBank/DDBJ databases">
        <authorList>
            <person name="Keele B.F."/>
        </authorList>
    </citation>
    <scope>NUCLEOTIDE SEQUENCE [LARGE SCALE GENOMIC DNA]</scope>
    <source>
        <strain evidence="1 2">CECT 8811</strain>
    </source>
</reference>
<dbReference type="AlphaFoldDB" id="A0A2R8AIM3"/>
<sequence>MSYPDRTPYLEYAAVQRHPGDFTPTIERFFSSTAQINVVHPFNETGNGSGYHDAVIAPLQAAFTGLYRRDDIVMAGQFENGDWITATGYYCGCFANDWIGIRATGRLAYLRYGEFHRMENGAAVESYIFLDLPELMIASGQWPIATGPGDKRGYTGLIQGPATQDGVMTALQDPAESAKSYQITSDMLLKLATKDEAWRPYWHENMMWYGPGAFGSFIGIDDFASFQVPFESQFDEWSGGSKNNGMTRHFTRMGEGNYSCSGGWPSLTGVNVKSFLEQDPTGERVFMRVCDWWRREGDLLVENWVFVDVPHVLKQLGFDLFADLENAG</sequence>
<evidence type="ECO:0008006" key="3">
    <source>
        <dbReference type="Google" id="ProtNLM"/>
    </source>
</evidence>
<dbReference type="SUPFAM" id="SSF54427">
    <property type="entry name" value="NTF2-like"/>
    <property type="match status" value="2"/>
</dbReference>
<gene>
    <name evidence="1" type="ORF">ALP8811_00733</name>
</gene>
<dbReference type="Proteomes" id="UP000244911">
    <property type="component" value="Unassembled WGS sequence"/>
</dbReference>
<dbReference type="Gene3D" id="3.10.450.50">
    <property type="match status" value="2"/>
</dbReference>
<protein>
    <recommendedName>
        <fullName evidence="3">SnoaL-like domain-containing protein</fullName>
    </recommendedName>
</protein>
<name>A0A2R8AIM3_9RHOB</name>
<accession>A0A2R8AIM3</accession>
<evidence type="ECO:0000313" key="2">
    <source>
        <dbReference type="Proteomes" id="UP000244911"/>
    </source>
</evidence>
<dbReference type="RefSeq" id="WP_108855812.1">
    <property type="nucleotide sequence ID" value="NZ_OMOI01000001.1"/>
</dbReference>
<proteinExistence type="predicted"/>
<organism evidence="1 2">
    <name type="scientific">Aliiroseovarius pelagivivens</name>
    <dbReference type="NCBI Taxonomy" id="1639690"/>
    <lineage>
        <taxon>Bacteria</taxon>
        <taxon>Pseudomonadati</taxon>
        <taxon>Pseudomonadota</taxon>
        <taxon>Alphaproteobacteria</taxon>
        <taxon>Rhodobacterales</taxon>
        <taxon>Paracoccaceae</taxon>
        <taxon>Aliiroseovarius</taxon>
    </lineage>
</organism>
<evidence type="ECO:0000313" key="1">
    <source>
        <dbReference type="EMBL" id="SPF75739.1"/>
    </source>
</evidence>
<keyword evidence="2" id="KW-1185">Reference proteome</keyword>
<dbReference type="InterPro" id="IPR032710">
    <property type="entry name" value="NTF2-like_dom_sf"/>
</dbReference>
<dbReference type="EMBL" id="OMOI01000001">
    <property type="protein sequence ID" value="SPF75739.1"/>
    <property type="molecule type" value="Genomic_DNA"/>
</dbReference>